<gene>
    <name evidence="7" type="ORF">A7U60_g8997</name>
</gene>
<dbReference type="PANTHER" id="PTHR31123:SF4">
    <property type="entry name" value="PROTEIN ALCS"/>
    <property type="match status" value="1"/>
</dbReference>
<name>A0A9Q5MY63_SANBA</name>
<accession>A0A9Q5MY63</accession>
<dbReference type="InterPro" id="IPR000791">
    <property type="entry name" value="Gpr1/Fun34/SatP-like"/>
</dbReference>
<comment type="caution">
    <text evidence="7">The sequence shown here is derived from an EMBL/GenBank/DDBJ whole genome shotgun (WGS) entry which is preliminary data.</text>
</comment>
<feature type="transmembrane region" description="Helical" evidence="6">
    <location>
        <begin position="46"/>
        <end position="66"/>
    </location>
</feature>
<dbReference type="Proteomes" id="UP000757232">
    <property type="component" value="Unassembled WGS sequence"/>
</dbReference>
<dbReference type="InterPro" id="IPR051633">
    <property type="entry name" value="AceTr"/>
</dbReference>
<keyword evidence="4 6" id="KW-1133">Transmembrane helix</keyword>
<comment type="similarity">
    <text evidence="2">Belongs to the acetate uptake transporter (AceTr) (TC 2.A.96) family.</text>
</comment>
<feature type="transmembrane region" description="Helical" evidence="6">
    <location>
        <begin position="98"/>
        <end position="115"/>
    </location>
</feature>
<feature type="transmembrane region" description="Helical" evidence="6">
    <location>
        <begin position="121"/>
        <end position="144"/>
    </location>
</feature>
<dbReference type="EMBL" id="LNZH02000216">
    <property type="protein sequence ID" value="OCB84317.1"/>
    <property type="molecule type" value="Genomic_DNA"/>
</dbReference>
<dbReference type="GO" id="GO:0015123">
    <property type="term" value="F:acetate transmembrane transporter activity"/>
    <property type="evidence" value="ECO:0007669"/>
    <property type="project" value="TreeGrafter"/>
</dbReference>
<feature type="transmembrane region" description="Helical" evidence="6">
    <location>
        <begin position="156"/>
        <end position="176"/>
    </location>
</feature>
<evidence type="ECO:0000256" key="5">
    <source>
        <dbReference type="ARBA" id="ARBA00023136"/>
    </source>
</evidence>
<evidence type="ECO:0000256" key="3">
    <source>
        <dbReference type="ARBA" id="ARBA00022692"/>
    </source>
</evidence>
<keyword evidence="8" id="KW-1185">Reference proteome</keyword>
<dbReference type="AlphaFoldDB" id="A0A9Q5MY63"/>
<evidence type="ECO:0000256" key="2">
    <source>
        <dbReference type="ARBA" id="ARBA00005587"/>
    </source>
</evidence>
<evidence type="ECO:0000256" key="1">
    <source>
        <dbReference type="ARBA" id="ARBA00004141"/>
    </source>
</evidence>
<dbReference type="GO" id="GO:0005886">
    <property type="term" value="C:plasma membrane"/>
    <property type="evidence" value="ECO:0007669"/>
    <property type="project" value="TreeGrafter"/>
</dbReference>
<protein>
    <submittedName>
        <fullName evidence="7">Uncharacterized protein</fullName>
    </submittedName>
</protein>
<dbReference type="OrthoDB" id="3648309at2759"/>
<dbReference type="Pfam" id="PF01184">
    <property type="entry name" value="Gpr1_Fun34_YaaH"/>
    <property type="match status" value="1"/>
</dbReference>
<evidence type="ECO:0000313" key="8">
    <source>
        <dbReference type="Proteomes" id="UP000757232"/>
    </source>
</evidence>
<evidence type="ECO:0000313" key="7">
    <source>
        <dbReference type="EMBL" id="OCB84317.1"/>
    </source>
</evidence>
<evidence type="ECO:0000256" key="6">
    <source>
        <dbReference type="SAM" id="Phobius"/>
    </source>
</evidence>
<sequence>MVLMGFQGATPASGTAMLGSFYACAGVGLYLACIMEWLIGNTFPSVVFGTFGGFWTAYGIIIQPSFGVAASFAPAEAASNSITAAAAGAATRQYNSGLGLYFAVWGILCAIYFIASLRTNIPFAGIFLFLVFAFEFIAAGYFHTGTGHTSDAAREFKIGGAFAFVVALVSQVIIHLPSLCPCVGSSDSEALHLHSSVSGSIHPFCRRKSEDKEA</sequence>
<evidence type="ECO:0000256" key="4">
    <source>
        <dbReference type="ARBA" id="ARBA00022989"/>
    </source>
</evidence>
<organism evidence="7 8">
    <name type="scientific">Sanghuangporus baumii</name>
    <name type="common">Phellinus baumii</name>
    <dbReference type="NCBI Taxonomy" id="108892"/>
    <lineage>
        <taxon>Eukaryota</taxon>
        <taxon>Fungi</taxon>
        <taxon>Dikarya</taxon>
        <taxon>Basidiomycota</taxon>
        <taxon>Agaricomycotina</taxon>
        <taxon>Agaricomycetes</taxon>
        <taxon>Hymenochaetales</taxon>
        <taxon>Hymenochaetaceae</taxon>
        <taxon>Sanghuangporus</taxon>
    </lineage>
</organism>
<comment type="subcellular location">
    <subcellularLocation>
        <location evidence="1">Membrane</location>
        <topology evidence="1">Multi-pass membrane protein</topology>
    </subcellularLocation>
</comment>
<dbReference type="PANTHER" id="PTHR31123">
    <property type="entry name" value="ACCUMULATION OF DYADS PROTEIN 2-RELATED"/>
    <property type="match status" value="1"/>
</dbReference>
<reference evidence="7" key="1">
    <citation type="submission" date="2016-06" db="EMBL/GenBank/DDBJ databases">
        <title>Draft Genome sequence of the fungus Inonotus baumii.</title>
        <authorList>
            <person name="Zhu H."/>
            <person name="Lin W."/>
        </authorList>
    </citation>
    <scope>NUCLEOTIDE SEQUENCE</scope>
    <source>
        <strain evidence="7">821</strain>
    </source>
</reference>
<feature type="transmembrane region" description="Helical" evidence="6">
    <location>
        <begin position="20"/>
        <end position="39"/>
    </location>
</feature>
<keyword evidence="3 6" id="KW-0812">Transmembrane</keyword>
<proteinExistence type="inferred from homology"/>
<keyword evidence="5 6" id="KW-0472">Membrane</keyword>